<dbReference type="EMBL" id="JACEIK010017796">
    <property type="protein sequence ID" value="MCE5165911.1"/>
    <property type="molecule type" value="Genomic_DNA"/>
</dbReference>
<feature type="non-terminal residue" evidence="1">
    <location>
        <position position="1"/>
    </location>
</feature>
<comment type="caution">
    <text evidence="1">The sequence shown here is derived from an EMBL/GenBank/DDBJ whole genome shotgun (WGS) entry which is preliminary data.</text>
</comment>
<dbReference type="Proteomes" id="UP000823775">
    <property type="component" value="Unassembled WGS sequence"/>
</dbReference>
<gene>
    <name evidence="1" type="ORF">HAX54_013067</name>
</gene>
<name>A0ABS8Y1J0_DATST</name>
<evidence type="ECO:0000313" key="1">
    <source>
        <dbReference type="EMBL" id="MCE5165911.1"/>
    </source>
</evidence>
<evidence type="ECO:0000313" key="2">
    <source>
        <dbReference type="Proteomes" id="UP000823775"/>
    </source>
</evidence>
<proteinExistence type="predicted"/>
<organism evidence="1 2">
    <name type="scientific">Datura stramonium</name>
    <name type="common">Jimsonweed</name>
    <name type="synonym">Common thornapple</name>
    <dbReference type="NCBI Taxonomy" id="4076"/>
    <lineage>
        <taxon>Eukaryota</taxon>
        <taxon>Viridiplantae</taxon>
        <taxon>Streptophyta</taxon>
        <taxon>Embryophyta</taxon>
        <taxon>Tracheophyta</taxon>
        <taxon>Spermatophyta</taxon>
        <taxon>Magnoliopsida</taxon>
        <taxon>eudicotyledons</taxon>
        <taxon>Gunneridae</taxon>
        <taxon>Pentapetalae</taxon>
        <taxon>asterids</taxon>
        <taxon>lamiids</taxon>
        <taxon>Solanales</taxon>
        <taxon>Solanaceae</taxon>
        <taxon>Solanoideae</taxon>
        <taxon>Datureae</taxon>
        <taxon>Datura</taxon>
    </lineage>
</organism>
<sequence length="160" mass="18614">RNEERKRRGPYVIFSPINENQRRRGRSGSRWWSGREERSNWWCCATTEDGEEREEERRRSMRKKRLVCGGSVSGEEKRKASGGEEMEVRRWLLVAIRDSPEIVGIFTGLKKREGEKAVQQCHFIPVVAGVVVTNRRERGKGGYLSREENENFLGFGLIDN</sequence>
<keyword evidence="2" id="KW-1185">Reference proteome</keyword>
<accession>A0ABS8Y1J0</accession>
<reference evidence="1 2" key="1">
    <citation type="journal article" date="2021" name="BMC Genomics">
        <title>Datura genome reveals duplications of psychoactive alkaloid biosynthetic genes and high mutation rate following tissue culture.</title>
        <authorList>
            <person name="Rajewski A."/>
            <person name="Carter-House D."/>
            <person name="Stajich J."/>
            <person name="Litt A."/>
        </authorList>
    </citation>
    <scope>NUCLEOTIDE SEQUENCE [LARGE SCALE GENOMIC DNA]</scope>
    <source>
        <strain evidence="1">AR-01</strain>
    </source>
</reference>
<protein>
    <submittedName>
        <fullName evidence="1">Uncharacterized protein</fullName>
    </submittedName>
</protein>